<keyword evidence="3 11" id="KW-0479">Metal-binding</keyword>
<dbReference type="GO" id="GO:0031965">
    <property type="term" value="C:nuclear membrane"/>
    <property type="evidence" value="ECO:0007669"/>
    <property type="project" value="UniProtKB-SubCell"/>
</dbReference>
<dbReference type="GeneTree" id="ENSGT00390000000118"/>
<dbReference type="OrthoDB" id="20729at2759"/>
<evidence type="ECO:0000256" key="2">
    <source>
        <dbReference type="ARBA" id="ARBA00004567"/>
    </source>
</evidence>
<dbReference type="InterPro" id="IPR041367">
    <property type="entry name" value="Znf-CCCH_4"/>
</dbReference>
<feature type="zinc finger region" description="C3H1-type" evidence="11">
    <location>
        <begin position="1"/>
        <end position="25"/>
    </location>
</feature>
<dbReference type="PANTHER" id="PTHR46527">
    <property type="entry name" value="NUCLEOPORIN-LIKE PROTEIN 2"/>
    <property type="match status" value="1"/>
</dbReference>
<feature type="compositionally biased region" description="Gly residues" evidence="12">
    <location>
        <begin position="26"/>
        <end position="37"/>
    </location>
</feature>
<feature type="compositionally biased region" description="Polar residues" evidence="12">
    <location>
        <begin position="108"/>
        <end position="126"/>
    </location>
</feature>
<keyword evidence="7" id="KW-0539">Nucleus</keyword>
<accession>A0A667WS44</accession>
<evidence type="ECO:0000256" key="6">
    <source>
        <dbReference type="ARBA" id="ARBA00023132"/>
    </source>
</evidence>
<evidence type="ECO:0000256" key="8">
    <source>
        <dbReference type="ARBA" id="ARBA00037262"/>
    </source>
</evidence>
<reference evidence="14" key="1">
    <citation type="submission" date="2019-06" db="EMBL/GenBank/DDBJ databases">
        <authorList>
            <consortium name="Wellcome Sanger Institute Data Sharing"/>
        </authorList>
    </citation>
    <scope>NUCLEOTIDE SEQUENCE [LARGE SCALE GENOMIC DNA]</scope>
</reference>
<feature type="compositionally biased region" description="Gly residues" evidence="12">
    <location>
        <begin position="83"/>
        <end position="93"/>
    </location>
</feature>
<dbReference type="GO" id="GO:0005643">
    <property type="term" value="C:nuclear pore"/>
    <property type="evidence" value="ECO:0007669"/>
    <property type="project" value="UniProtKB-SubCell"/>
</dbReference>
<dbReference type="Proteomes" id="UP000472263">
    <property type="component" value="Chromosome 11"/>
</dbReference>
<keyword evidence="4 11" id="KW-0863">Zinc-finger</keyword>
<dbReference type="InterPro" id="IPR000571">
    <property type="entry name" value="Znf_CCCH"/>
</dbReference>
<evidence type="ECO:0000256" key="9">
    <source>
        <dbReference type="ARBA" id="ARBA00039886"/>
    </source>
</evidence>
<dbReference type="Pfam" id="PF18044">
    <property type="entry name" value="zf-CCCH_4"/>
    <property type="match status" value="1"/>
</dbReference>
<reference evidence="14" key="3">
    <citation type="submission" date="2025-09" db="UniProtKB">
        <authorList>
            <consortium name="Ensembl"/>
        </authorList>
    </citation>
    <scope>IDENTIFICATION</scope>
</reference>
<evidence type="ECO:0000256" key="3">
    <source>
        <dbReference type="ARBA" id="ARBA00022723"/>
    </source>
</evidence>
<evidence type="ECO:0000259" key="13">
    <source>
        <dbReference type="PROSITE" id="PS50103"/>
    </source>
</evidence>
<feature type="compositionally biased region" description="Polar residues" evidence="12">
    <location>
        <begin position="64"/>
        <end position="81"/>
    </location>
</feature>
<protein>
    <recommendedName>
        <fullName evidence="9">Nucleoporin NUP42</fullName>
    </recommendedName>
    <alternativeName>
        <fullName evidence="10">Nucleoporin-like protein 2</fullName>
    </alternativeName>
</protein>
<dbReference type="Ensembl" id="ENSMMDT00005004612.1">
    <property type="protein sequence ID" value="ENSMMDP00005004493.1"/>
    <property type="gene ID" value="ENSMMDG00005002426.1"/>
</dbReference>
<reference evidence="14" key="2">
    <citation type="submission" date="2025-08" db="UniProtKB">
        <authorList>
            <consortium name="Ensembl"/>
        </authorList>
    </citation>
    <scope>IDENTIFICATION</scope>
</reference>
<dbReference type="CTD" id="11097"/>
<evidence type="ECO:0000256" key="5">
    <source>
        <dbReference type="ARBA" id="ARBA00022833"/>
    </source>
</evidence>
<keyword evidence="15" id="KW-1185">Reference proteome</keyword>
<gene>
    <name evidence="14" type="primary">nup42</name>
</gene>
<dbReference type="GO" id="GO:0008270">
    <property type="term" value="F:zinc ion binding"/>
    <property type="evidence" value="ECO:0007669"/>
    <property type="project" value="UniProtKB-KW"/>
</dbReference>
<evidence type="ECO:0000256" key="11">
    <source>
        <dbReference type="PROSITE-ProRule" id="PRU00723"/>
    </source>
</evidence>
<keyword evidence="6" id="KW-0813">Transport</keyword>
<keyword evidence="6" id="KW-0509">mRNA transport</keyword>
<dbReference type="InParanoid" id="A0A667WS44"/>
<feature type="region of interest" description="Disordered" evidence="12">
    <location>
        <begin position="17"/>
        <end position="141"/>
    </location>
</feature>
<evidence type="ECO:0000313" key="15">
    <source>
        <dbReference type="Proteomes" id="UP000472263"/>
    </source>
</evidence>
<name>A0A667WS44_9TELE</name>
<proteinExistence type="predicted"/>
<keyword evidence="6" id="KW-0811">Translocation</keyword>
<dbReference type="SMART" id="SM00356">
    <property type="entry name" value="ZnF_C3H1"/>
    <property type="match status" value="1"/>
</dbReference>
<keyword evidence="6" id="KW-0906">Nuclear pore complex</keyword>
<dbReference type="PROSITE" id="PS50103">
    <property type="entry name" value="ZF_C3H1"/>
    <property type="match status" value="1"/>
</dbReference>
<dbReference type="GeneID" id="115368334"/>
<evidence type="ECO:0000256" key="4">
    <source>
        <dbReference type="ARBA" id="ARBA00022771"/>
    </source>
</evidence>
<keyword evidence="6" id="KW-0653">Protein transport</keyword>
<evidence type="ECO:0000256" key="10">
    <source>
        <dbReference type="ARBA" id="ARBA00042384"/>
    </source>
</evidence>
<comment type="function">
    <text evidence="8">Required for the export of mRNAs containing poly(A) tails from the nucleus into the cytoplasm.</text>
</comment>
<comment type="subcellular location">
    <subcellularLocation>
        <location evidence="1">Nucleus membrane</location>
        <topology evidence="1">Peripheral membrane protein</topology>
        <orientation evidence="1">Cytoplasmic side</orientation>
    </subcellularLocation>
    <subcellularLocation>
        <location evidence="2">Nucleus</location>
        <location evidence="2">Nuclear pore complex</location>
    </subcellularLocation>
</comment>
<feature type="domain" description="C3H1-type" evidence="13">
    <location>
        <begin position="1"/>
        <end position="25"/>
    </location>
</feature>
<dbReference type="InterPro" id="IPR051767">
    <property type="entry name" value="Nucleoporin_NUP42"/>
</dbReference>
<dbReference type="AlphaFoldDB" id="A0A667WS44"/>
<evidence type="ECO:0000256" key="1">
    <source>
        <dbReference type="ARBA" id="ARBA00004335"/>
    </source>
</evidence>
<dbReference type="FunCoup" id="A0A667WS44">
    <property type="interactions" value="668"/>
</dbReference>
<evidence type="ECO:0000313" key="14">
    <source>
        <dbReference type="Ensembl" id="ENSMMDP00005004493.1"/>
    </source>
</evidence>
<sequence length="441" mass="44656">MTVCTYFLQGRCRYGDKCRNEHPRGGRGAGGGGGGGYNNYSRPPPQQQSRGGGGGVYGNRVWVNPSQKSGGNYIQPSSFSSHGGDGWGGGGDRGTARAGGRRDDTKSSEFTFSTQNRFSSLNSPSTFDRGRGGGGGDENDKNLETIQKDMEIWESSGQWTFSCYSVLKGTISGFTDLAPEELRLEYYNTRASGGDLQNYTNGVTQLLSQWRNRVQELKAMNASTRVAVLAELNNTGAPASSGGFWSRTGTGFGSSSSSFGSGGFGAPAPAQASSFSFAAPSNVFGSSVAPAASTGFGGMAAASTQPPSGFGSSSAASSAPSVANFSFTPAANKAPAASAFGSASGFSFSVTTNTGGGFGSNFGAGTAATAGSGSVFGQTSGGFGGTVAGAAAESGAARGTSASLFTPQSELTPEELNQFGAKRFTLGQVPLKPPPADMLAV</sequence>
<dbReference type="PANTHER" id="PTHR46527:SF1">
    <property type="entry name" value="NUCLEOPORIN NUP42"/>
    <property type="match status" value="1"/>
</dbReference>
<dbReference type="RefSeq" id="XP_029920261.1">
    <property type="nucleotide sequence ID" value="XM_030064401.1"/>
</dbReference>
<evidence type="ECO:0000256" key="12">
    <source>
        <dbReference type="SAM" id="MobiDB-lite"/>
    </source>
</evidence>
<dbReference type="Gene3D" id="4.10.1000.10">
    <property type="entry name" value="Zinc finger, CCCH-type"/>
    <property type="match status" value="1"/>
</dbReference>
<evidence type="ECO:0000256" key="7">
    <source>
        <dbReference type="ARBA" id="ARBA00023242"/>
    </source>
</evidence>
<keyword evidence="5 11" id="KW-0862">Zinc</keyword>
<organism evidence="14 15">
    <name type="scientific">Myripristis murdjan</name>
    <name type="common">pinecone soldierfish</name>
    <dbReference type="NCBI Taxonomy" id="586833"/>
    <lineage>
        <taxon>Eukaryota</taxon>
        <taxon>Metazoa</taxon>
        <taxon>Chordata</taxon>
        <taxon>Craniata</taxon>
        <taxon>Vertebrata</taxon>
        <taxon>Euteleostomi</taxon>
        <taxon>Actinopterygii</taxon>
        <taxon>Neopterygii</taxon>
        <taxon>Teleostei</taxon>
        <taxon>Neoteleostei</taxon>
        <taxon>Acanthomorphata</taxon>
        <taxon>Holocentriformes</taxon>
        <taxon>Holocentridae</taxon>
        <taxon>Myripristis</taxon>
    </lineage>
</organism>